<dbReference type="EMBL" id="CM042019">
    <property type="protein sequence ID" value="KAI3825281.1"/>
    <property type="molecule type" value="Genomic_DNA"/>
</dbReference>
<gene>
    <name evidence="1" type="ORF">L1987_06762</name>
</gene>
<evidence type="ECO:0000313" key="2">
    <source>
        <dbReference type="Proteomes" id="UP001056120"/>
    </source>
</evidence>
<accession>A0ACB9JZ79</accession>
<proteinExistence type="predicted"/>
<evidence type="ECO:0000313" key="1">
    <source>
        <dbReference type="EMBL" id="KAI3825281.1"/>
    </source>
</evidence>
<name>A0ACB9JZ79_9ASTR</name>
<reference evidence="2" key="1">
    <citation type="journal article" date="2022" name="Mol. Ecol. Resour.">
        <title>The genomes of chicory, endive, great burdock and yacon provide insights into Asteraceae palaeo-polyploidization history and plant inulin production.</title>
        <authorList>
            <person name="Fan W."/>
            <person name="Wang S."/>
            <person name="Wang H."/>
            <person name="Wang A."/>
            <person name="Jiang F."/>
            <person name="Liu H."/>
            <person name="Zhao H."/>
            <person name="Xu D."/>
            <person name="Zhang Y."/>
        </authorList>
    </citation>
    <scope>NUCLEOTIDE SEQUENCE [LARGE SCALE GENOMIC DNA]</scope>
    <source>
        <strain evidence="2">cv. Yunnan</strain>
    </source>
</reference>
<reference evidence="1 2" key="2">
    <citation type="journal article" date="2022" name="Mol. Ecol. Resour.">
        <title>The genomes of chicory, endive, great burdock and yacon provide insights into Asteraceae paleo-polyploidization history and plant inulin production.</title>
        <authorList>
            <person name="Fan W."/>
            <person name="Wang S."/>
            <person name="Wang H."/>
            <person name="Wang A."/>
            <person name="Jiang F."/>
            <person name="Liu H."/>
            <person name="Zhao H."/>
            <person name="Xu D."/>
            <person name="Zhang Y."/>
        </authorList>
    </citation>
    <scope>NUCLEOTIDE SEQUENCE [LARGE SCALE GENOMIC DNA]</scope>
    <source>
        <strain evidence="2">cv. Yunnan</strain>
        <tissue evidence="1">Leaves</tissue>
    </source>
</reference>
<comment type="caution">
    <text evidence="1">The sequence shown here is derived from an EMBL/GenBank/DDBJ whole genome shotgun (WGS) entry which is preliminary data.</text>
</comment>
<protein>
    <submittedName>
        <fullName evidence="1">Uncharacterized protein</fullName>
    </submittedName>
</protein>
<sequence length="93" mass="10497">MDTPPPTIFFVFSLLIILRVADASKHSIPSITVVGVVYCDTCHNNSFSTHSYYLPGAEVRIDCKFKAVSPRIAEQITFSANRSTYRHGVYKLW</sequence>
<keyword evidence="2" id="KW-1185">Reference proteome</keyword>
<organism evidence="1 2">
    <name type="scientific">Smallanthus sonchifolius</name>
    <dbReference type="NCBI Taxonomy" id="185202"/>
    <lineage>
        <taxon>Eukaryota</taxon>
        <taxon>Viridiplantae</taxon>
        <taxon>Streptophyta</taxon>
        <taxon>Embryophyta</taxon>
        <taxon>Tracheophyta</taxon>
        <taxon>Spermatophyta</taxon>
        <taxon>Magnoliopsida</taxon>
        <taxon>eudicotyledons</taxon>
        <taxon>Gunneridae</taxon>
        <taxon>Pentapetalae</taxon>
        <taxon>asterids</taxon>
        <taxon>campanulids</taxon>
        <taxon>Asterales</taxon>
        <taxon>Asteraceae</taxon>
        <taxon>Asteroideae</taxon>
        <taxon>Heliantheae alliance</taxon>
        <taxon>Millerieae</taxon>
        <taxon>Smallanthus</taxon>
    </lineage>
</organism>
<dbReference type="Proteomes" id="UP001056120">
    <property type="component" value="Linkage Group LG02"/>
</dbReference>